<dbReference type="SMART" id="SM00320">
    <property type="entry name" value="WD40"/>
    <property type="match status" value="3"/>
</dbReference>
<dbReference type="InterPro" id="IPR036322">
    <property type="entry name" value="WD40_repeat_dom_sf"/>
</dbReference>
<dbReference type="PANTHER" id="PTHR19847">
    <property type="entry name" value="DDB1- AND CUL4-ASSOCIATED FACTOR 11"/>
    <property type="match status" value="1"/>
</dbReference>
<evidence type="ECO:0000313" key="2">
    <source>
        <dbReference type="Proteomes" id="UP001626550"/>
    </source>
</evidence>
<proteinExistence type="predicted"/>
<accession>A0ABD2PV73</accession>
<dbReference type="InterPro" id="IPR015943">
    <property type="entry name" value="WD40/YVTN_repeat-like_dom_sf"/>
</dbReference>
<dbReference type="Gene3D" id="2.130.10.10">
    <property type="entry name" value="YVTN repeat-like/Quinoprotein amine dehydrogenase"/>
    <property type="match status" value="1"/>
</dbReference>
<dbReference type="Proteomes" id="UP001626550">
    <property type="component" value="Unassembled WGS sequence"/>
</dbReference>
<reference evidence="1 2" key="1">
    <citation type="submission" date="2024-11" db="EMBL/GenBank/DDBJ databases">
        <title>Adaptive evolution of stress response genes in parasites aligns with host niche diversity.</title>
        <authorList>
            <person name="Hahn C."/>
            <person name="Resl P."/>
        </authorList>
    </citation>
    <scope>NUCLEOTIDE SEQUENCE [LARGE SCALE GENOMIC DNA]</scope>
    <source>
        <strain evidence="1">EGGRZ-B1_66</strain>
        <tissue evidence="1">Body</tissue>
    </source>
</reference>
<dbReference type="PANTHER" id="PTHR19847:SF7">
    <property type="entry name" value="DDB1- AND CUL4-ASSOCIATED FACTOR 11"/>
    <property type="match status" value="1"/>
</dbReference>
<gene>
    <name evidence="1" type="ORF">Ciccas_010653</name>
</gene>
<dbReference type="SUPFAM" id="SSF50978">
    <property type="entry name" value="WD40 repeat-like"/>
    <property type="match status" value="1"/>
</dbReference>
<dbReference type="InterPro" id="IPR051859">
    <property type="entry name" value="DCAF"/>
</dbReference>
<keyword evidence="2" id="KW-1185">Reference proteome</keyword>
<sequence length="274" mass="31844">MLISGMNYSDSFVKSLYERFMPNQSYWDLRSNYHDFYAGIFSHDGETFFLSSRDKNIVMFDSRGFLFDVKSCIRRLTTGWALLDMSLNASGNAMIYCDLSDVVSLVDLAKDSKFSPFSLNGSRYVVSGSSRGQTCIWDLDSAKIVQRNLRPQNSYEPYEFVRDVAWHPHRNQVLSTASSGRLTYWGPAMKYGHPEDDPRTKRVSPTHSYSLRNKRMKPRKRTIHNLRKKFCASLGSKQQNNDDQVSSRLEQKFVFPPINCVYSFLAFIFHYIRF</sequence>
<dbReference type="InterPro" id="IPR001680">
    <property type="entry name" value="WD40_rpt"/>
</dbReference>
<dbReference type="AlphaFoldDB" id="A0ABD2PV73"/>
<evidence type="ECO:0000313" key="1">
    <source>
        <dbReference type="EMBL" id="KAL3310777.1"/>
    </source>
</evidence>
<name>A0ABD2PV73_9PLAT</name>
<protein>
    <submittedName>
        <fullName evidence="1">Uncharacterized protein</fullName>
    </submittedName>
</protein>
<comment type="caution">
    <text evidence="1">The sequence shown here is derived from an EMBL/GenBank/DDBJ whole genome shotgun (WGS) entry which is preliminary data.</text>
</comment>
<organism evidence="1 2">
    <name type="scientific">Cichlidogyrus casuarinus</name>
    <dbReference type="NCBI Taxonomy" id="1844966"/>
    <lineage>
        <taxon>Eukaryota</taxon>
        <taxon>Metazoa</taxon>
        <taxon>Spiralia</taxon>
        <taxon>Lophotrochozoa</taxon>
        <taxon>Platyhelminthes</taxon>
        <taxon>Monogenea</taxon>
        <taxon>Monopisthocotylea</taxon>
        <taxon>Dactylogyridea</taxon>
        <taxon>Ancyrocephalidae</taxon>
        <taxon>Cichlidogyrus</taxon>
    </lineage>
</organism>
<dbReference type="EMBL" id="JBJKFK010002658">
    <property type="protein sequence ID" value="KAL3310777.1"/>
    <property type="molecule type" value="Genomic_DNA"/>
</dbReference>